<feature type="compositionally biased region" description="Basic and acidic residues" evidence="1">
    <location>
        <begin position="25"/>
        <end position="34"/>
    </location>
</feature>
<name>A0AAV4CYW9_9GAST</name>
<organism evidence="2 3">
    <name type="scientific">Plakobranchus ocellatus</name>
    <dbReference type="NCBI Taxonomy" id="259542"/>
    <lineage>
        <taxon>Eukaryota</taxon>
        <taxon>Metazoa</taxon>
        <taxon>Spiralia</taxon>
        <taxon>Lophotrochozoa</taxon>
        <taxon>Mollusca</taxon>
        <taxon>Gastropoda</taxon>
        <taxon>Heterobranchia</taxon>
        <taxon>Euthyneura</taxon>
        <taxon>Panpulmonata</taxon>
        <taxon>Sacoglossa</taxon>
        <taxon>Placobranchoidea</taxon>
        <taxon>Plakobranchidae</taxon>
        <taxon>Plakobranchus</taxon>
    </lineage>
</organism>
<dbReference type="EMBL" id="BLXT01007177">
    <property type="protein sequence ID" value="GFO37123.1"/>
    <property type="molecule type" value="Genomic_DNA"/>
</dbReference>
<accession>A0AAV4CYW9</accession>
<gene>
    <name evidence="2" type="ORF">PoB_006362800</name>
</gene>
<proteinExistence type="predicted"/>
<comment type="caution">
    <text evidence="2">The sequence shown here is derived from an EMBL/GenBank/DDBJ whole genome shotgun (WGS) entry which is preliminary data.</text>
</comment>
<feature type="region of interest" description="Disordered" evidence="1">
    <location>
        <begin position="1"/>
        <end position="67"/>
    </location>
</feature>
<reference evidence="2 3" key="1">
    <citation type="journal article" date="2021" name="Elife">
        <title>Chloroplast acquisition without the gene transfer in kleptoplastic sea slugs, Plakobranchus ocellatus.</title>
        <authorList>
            <person name="Maeda T."/>
            <person name="Takahashi S."/>
            <person name="Yoshida T."/>
            <person name="Shimamura S."/>
            <person name="Takaki Y."/>
            <person name="Nagai Y."/>
            <person name="Toyoda A."/>
            <person name="Suzuki Y."/>
            <person name="Arimoto A."/>
            <person name="Ishii H."/>
            <person name="Satoh N."/>
            <person name="Nishiyama T."/>
            <person name="Hasebe M."/>
            <person name="Maruyama T."/>
            <person name="Minagawa J."/>
            <person name="Obokata J."/>
            <person name="Shigenobu S."/>
        </authorList>
    </citation>
    <scope>NUCLEOTIDE SEQUENCE [LARGE SCALE GENOMIC DNA]</scope>
</reference>
<feature type="compositionally biased region" description="Basic and acidic residues" evidence="1">
    <location>
        <begin position="46"/>
        <end position="61"/>
    </location>
</feature>
<dbReference type="AlphaFoldDB" id="A0AAV4CYW9"/>
<protein>
    <submittedName>
        <fullName evidence="2">Uncharacterized protein</fullName>
    </submittedName>
</protein>
<sequence>MENKGVPVRGLVREGTKHNGNTQEVPRERPHESGYGRQHLGSPSERSSESGDREPSPDIEKSGVSQK</sequence>
<evidence type="ECO:0000313" key="3">
    <source>
        <dbReference type="Proteomes" id="UP000735302"/>
    </source>
</evidence>
<evidence type="ECO:0000313" key="2">
    <source>
        <dbReference type="EMBL" id="GFO37123.1"/>
    </source>
</evidence>
<evidence type="ECO:0000256" key="1">
    <source>
        <dbReference type="SAM" id="MobiDB-lite"/>
    </source>
</evidence>
<dbReference type="Proteomes" id="UP000735302">
    <property type="component" value="Unassembled WGS sequence"/>
</dbReference>
<keyword evidence="3" id="KW-1185">Reference proteome</keyword>